<organism evidence="2 3">
    <name type="scientific">Maritalea porphyrae</name>
    <dbReference type="NCBI Taxonomy" id="880732"/>
    <lineage>
        <taxon>Bacteria</taxon>
        <taxon>Pseudomonadati</taxon>
        <taxon>Pseudomonadota</taxon>
        <taxon>Alphaproteobacteria</taxon>
        <taxon>Hyphomicrobiales</taxon>
        <taxon>Devosiaceae</taxon>
        <taxon>Maritalea</taxon>
    </lineage>
</organism>
<reference evidence="2" key="2">
    <citation type="submission" date="2023-01" db="EMBL/GenBank/DDBJ databases">
        <title>Draft genome sequence of Maritalea porphyrae strain NBRC 107169.</title>
        <authorList>
            <person name="Sun Q."/>
            <person name="Mori K."/>
        </authorList>
    </citation>
    <scope>NUCLEOTIDE SEQUENCE</scope>
    <source>
        <strain evidence="2">NBRC 107169</strain>
    </source>
</reference>
<proteinExistence type="predicted"/>
<dbReference type="Proteomes" id="UP001161405">
    <property type="component" value="Unassembled WGS sequence"/>
</dbReference>
<evidence type="ECO:0000256" key="1">
    <source>
        <dbReference type="SAM" id="Phobius"/>
    </source>
</evidence>
<sequence>MIELFHAYVQSKGREYLGGMACVLLAALIVWGGGLFLLLQLT</sequence>
<keyword evidence="1" id="KW-0812">Transmembrane</keyword>
<comment type="caution">
    <text evidence="2">The sequence shown here is derived from an EMBL/GenBank/DDBJ whole genome shotgun (WGS) entry which is preliminary data.</text>
</comment>
<keyword evidence="3" id="KW-1185">Reference proteome</keyword>
<keyword evidence="1" id="KW-0472">Membrane</keyword>
<accession>A0ABQ5UTA3</accession>
<keyword evidence="1" id="KW-1133">Transmembrane helix</keyword>
<protein>
    <submittedName>
        <fullName evidence="2">Uncharacterized protein</fullName>
    </submittedName>
</protein>
<evidence type="ECO:0000313" key="3">
    <source>
        <dbReference type="Proteomes" id="UP001161405"/>
    </source>
</evidence>
<gene>
    <name evidence="2" type="ORF">GCM10007879_18430</name>
</gene>
<dbReference type="RefSeq" id="WP_284363859.1">
    <property type="nucleotide sequence ID" value="NZ_BSNI01000002.1"/>
</dbReference>
<dbReference type="EMBL" id="BSNI01000002">
    <property type="protein sequence ID" value="GLQ17594.1"/>
    <property type="molecule type" value="Genomic_DNA"/>
</dbReference>
<feature type="transmembrane region" description="Helical" evidence="1">
    <location>
        <begin position="16"/>
        <end position="39"/>
    </location>
</feature>
<reference evidence="2" key="1">
    <citation type="journal article" date="2014" name="Int. J. Syst. Evol. Microbiol.">
        <title>Complete genome of a new Firmicutes species belonging to the dominant human colonic microbiota ('Ruminococcus bicirculans') reveals two chromosomes and a selective capacity to utilize plant glucans.</title>
        <authorList>
            <consortium name="NISC Comparative Sequencing Program"/>
            <person name="Wegmann U."/>
            <person name="Louis P."/>
            <person name="Goesmann A."/>
            <person name="Henrissat B."/>
            <person name="Duncan S.H."/>
            <person name="Flint H.J."/>
        </authorList>
    </citation>
    <scope>NUCLEOTIDE SEQUENCE</scope>
    <source>
        <strain evidence="2">NBRC 107169</strain>
    </source>
</reference>
<name>A0ABQ5UTA3_9HYPH</name>
<evidence type="ECO:0000313" key="2">
    <source>
        <dbReference type="EMBL" id="GLQ17594.1"/>
    </source>
</evidence>